<name>A0A0L6UL21_9BASI</name>
<keyword evidence="2" id="KW-1185">Reference proteome</keyword>
<dbReference type="EMBL" id="LAVV01010313">
    <property type="protein sequence ID" value="KNZ49233.1"/>
    <property type="molecule type" value="Genomic_DNA"/>
</dbReference>
<dbReference type="OrthoDB" id="10667358at2759"/>
<organism evidence="1 2">
    <name type="scientific">Puccinia sorghi</name>
    <dbReference type="NCBI Taxonomy" id="27349"/>
    <lineage>
        <taxon>Eukaryota</taxon>
        <taxon>Fungi</taxon>
        <taxon>Dikarya</taxon>
        <taxon>Basidiomycota</taxon>
        <taxon>Pucciniomycotina</taxon>
        <taxon>Pucciniomycetes</taxon>
        <taxon>Pucciniales</taxon>
        <taxon>Pucciniaceae</taxon>
        <taxon>Puccinia</taxon>
    </lineage>
</organism>
<dbReference type="VEuPathDB" id="FungiDB:VP01_5133g1"/>
<evidence type="ECO:0000313" key="1">
    <source>
        <dbReference type="EMBL" id="KNZ49233.1"/>
    </source>
</evidence>
<gene>
    <name evidence="1" type="ORF">VP01_5133g1</name>
</gene>
<dbReference type="AlphaFoldDB" id="A0A0L6UL21"/>
<accession>A0A0L6UL21</accession>
<sequence>MPLTQPKAPKFLGSPNSLLLPRCPIHHLYSSVEKLNFGTLTNTPNDSAGIQIQQRKLVAILSTPKINQDYIDYVHATMKNWGITQFTMDLDKHYDDRFNQIMSSFSPSMEMGYFFWSIWSPRSKKSCTFRYEQTRTDGISIGNTPKFCDNTIYGERKAKRLWLQTRSKIVKGNVSSDKVFTSDSSTPSTIKMSIPMMISRSKKVTRLPRQGILLGNLRGPPNSSTGLKLCTDPSAPTPPVININANIPLGLPTDWYASEFLSTLSFAKKRALEIQTPIFNLIGDFNYIIPQTPGNFHSHPDIP</sequence>
<protein>
    <submittedName>
        <fullName evidence="1">Uncharacterized protein</fullName>
    </submittedName>
</protein>
<dbReference type="Proteomes" id="UP000037035">
    <property type="component" value="Unassembled WGS sequence"/>
</dbReference>
<reference evidence="1 2" key="1">
    <citation type="submission" date="2015-08" db="EMBL/GenBank/DDBJ databases">
        <title>Next Generation Sequencing and Analysis of the Genome of Puccinia sorghi L Schw, the Causal Agent of Maize Common Rust.</title>
        <authorList>
            <person name="Rochi L."/>
            <person name="Burguener G."/>
            <person name="Darino M."/>
            <person name="Turjanski A."/>
            <person name="Kreff E."/>
            <person name="Dieguez M.J."/>
            <person name="Sacco F."/>
        </authorList>
    </citation>
    <scope>NUCLEOTIDE SEQUENCE [LARGE SCALE GENOMIC DNA]</scope>
    <source>
        <strain evidence="1 2">RO10H11247</strain>
    </source>
</reference>
<proteinExistence type="predicted"/>
<comment type="caution">
    <text evidence="1">The sequence shown here is derived from an EMBL/GenBank/DDBJ whole genome shotgun (WGS) entry which is preliminary data.</text>
</comment>
<evidence type="ECO:0000313" key="2">
    <source>
        <dbReference type="Proteomes" id="UP000037035"/>
    </source>
</evidence>